<dbReference type="CDD" id="cd16936">
    <property type="entry name" value="HATPase_RsbW-like"/>
    <property type="match status" value="1"/>
</dbReference>
<reference evidence="3 4" key="1">
    <citation type="submission" date="2019-03" db="EMBL/GenBank/DDBJ databases">
        <title>Draft genome sequences of novel Actinobacteria.</title>
        <authorList>
            <person name="Sahin N."/>
            <person name="Ay H."/>
            <person name="Saygin H."/>
        </authorList>
    </citation>
    <scope>NUCLEOTIDE SEQUENCE [LARGE SCALE GENOMIC DNA]</scope>
    <source>
        <strain evidence="3 4">H3C3</strain>
    </source>
</reference>
<dbReference type="AlphaFoldDB" id="A0A4R5BY33"/>
<dbReference type="InterPro" id="IPR003594">
    <property type="entry name" value="HATPase_dom"/>
</dbReference>
<dbReference type="PANTHER" id="PTHR35526:SF3">
    <property type="entry name" value="ANTI-SIGMA-F FACTOR RSBW"/>
    <property type="match status" value="1"/>
</dbReference>
<dbReference type="GO" id="GO:0004674">
    <property type="term" value="F:protein serine/threonine kinase activity"/>
    <property type="evidence" value="ECO:0007669"/>
    <property type="project" value="UniProtKB-KW"/>
</dbReference>
<dbReference type="Proteomes" id="UP000294513">
    <property type="component" value="Unassembled WGS sequence"/>
</dbReference>
<dbReference type="PANTHER" id="PTHR35526">
    <property type="entry name" value="ANTI-SIGMA-F FACTOR RSBW-RELATED"/>
    <property type="match status" value="1"/>
</dbReference>
<dbReference type="InterPro" id="IPR036890">
    <property type="entry name" value="HATPase_C_sf"/>
</dbReference>
<accession>A0A4R5BY33</accession>
<organism evidence="3 4">
    <name type="scientific">Actinomadura rubrisoli</name>
    <dbReference type="NCBI Taxonomy" id="2530368"/>
    <lineage>
        <taxon>Bacteria</taxon>
        <taxon>Bacillati</taxon>
        <taxon>Actinomycetota</taxon>
        <taxon>Actinomycetes</taxon>
        <taxon>Streptosporangiales</taxon>
        <taxon>Thermomonosporaceae</taxon>
        <taxon>Actinomadura</taxon>
    </lineage>
</organism>
<keyword evidence="4" id="KW-1185">Reference proteome</keyword>
<dbReference type="OrthoDB" id="3479886at2"/>
<comment type="caution">
    <text evidence="3">The sequence shown here is derived from an EMBL/GenBank/DDBJ whole genome shotgun (WGS) entry which is preliminary data.</text>
</comment>
<protein>
    <submittedName>
        <fullName evidence="3">ATP-binding protein</fullName>
    </submittedName>
</protein>
<dbReference type="EMBL" id="SMKU01000041">
    <property type="protein sequence ID" value="TDD92128.1"/>
    <property type="molecule type" value="Genomic_DNA"/>
</dbReference>
<gene>
    <name evidence="3" type="ORF">E1298_11265</name>
</gene>
<proteinExistence type="predicted"/>
<name>A0A4R5BY33_9ACTN</name>
<evidence type="ECO:0000259" key="2">
    <source>
        <dbReference type="Pfam" id="PF13581"/>
    </source>
</evidence>
<evidence type="ECO:0000313" key="3">
    <source>
        <dbReference type="EMBL" id="TDD92128.1"/>
    </source>
</evidence>
<keyword evidence="3" id="KW-0067">ATP-binding</keyword>
<sequence>MERLGDPLVFPADPGEGRRARRAIRELAAKAIPEGTLLDDVELMGAEAIANAILHGSGLIRAAVSTDGRRLRVEVGDDGPAPGDLQGRRRVDHGRGLTVIDALADEWELDQTPRRTLLWFEVDTTADVTADAAR</sequence>
<evidence type="ECO:0000313" key="4">
    <source>
        <dbReference type="Proteomes" id="UP000294513"/>
    </source>
</evidence>
<dbReference type="Gene3D" id="3.30.565.10">
    <property type="entry name" value="Histidine kinase-like ATPase, C-terminal domain"/>
    <property type="match status" value="1"/>
</dbReference>
<keyword evidence="1" id="KW-0418">Kinase</keyword>
<keyword evidence="3" id="KW-0547">Nucleotide-binding</keyword>
<feature type="domain" description="Histidine kinase/HSP90-like ATPase" evidence="2">
    <location>
        <begin position="10"/>
        <end position="120"/>
    </location>
</feature>
<evidence type="ECO:0000256" key="1">
    <source>
        <dbReference type="ARBA" id="ARBA00022527"/>
    </source>
</evidence>
<keyword evidence="1" id="KW-0723">Serine/threonine-protein kinase</keyword>
<dbReference type="Pfam" id="PF13581">
    <property type="entry name" value="HATPase_c_2"/>
    <property type="match status" value="1"/>
</dbReference>
<dbReference type="InterPro" id="IPR050267">
    <property type="entry name" value="Anti-sigma-factor_SerPK"/>
</dbReference>
<dbReference type="SUPFAM" id="SSF55874">
    <property type="entry name" value="ATPase domain of HSP90 chaperone/DNA topoisomerase II/histidine kinase"/>
    <property type="match status" value="1"/>
</dbReference>
<dbReference type="GO" id="GO:0005524">
    <property type="term" value="F:ATP binding"/>
    <property type="evidence" value="ECO:0007669"/>
    <property type="project" value="UniProtKB-KW"/>
</dbReference>
<keyword evidence="1" id="KW-0808">Transferase</keyword>